<evidence type="ECO:0000313" key="2">
    <source>
        <dbReference type="EMBL" id="CAK0878660.1"/>
    </source>
</evidence>
<protein>
    <recommendedName>
        <fullName evidence="4">Nudix hydrolase domain-containing protein</fullName>
    </recommendedName>
</protein>
<feature type="region of interest" description="Disordered" evidence="1">
    <location>
        <begin position="26"/>
        <end position="70"/>
    </location>
</feature>
<name>A0ABN9VYA8_9DINO</name>
<dbReference type="Proteomes" id="UP001189429">
    <property type="component" value="Unassembled WGS sequence"/>
</dbReference>
<comment type="caution">
    <text evidence="2">The sequence shown here is derived from an EMBL/GenBank/DDBJ whole genome shotgun (WGS) entry which is preliminary data.</text>
</comment>
<reference evidence="2" key="1">
    <citation type="submission" date="2023-10" db="EMBL/GenBank/DDBJ databases">
        <authorList>
            <person name="Chen Y."/>
            <person name="Shah S."/>
            <person name="Dougan E. K."/>
            <person name="Thang M."/>
            <person name="Chan C."/>
        </authorList>
    </citation>
    <scope>NUCLEOTIDE SEQUENCE [LARGE SCALE GENOMIC DNA]</scope>
</reference>
<sequence length="524" mass="53187">MLDLARLSIVGSIAISTISTTPPYATTHFSDLRRSSGSPPASGAASRGSSTSGSSGRTRMVSPALGQRRRGVFTDGASGERCLLLGEERRQDGGYNLFWGFGELGELDLQTTAARECAEESLGLLGHEVPLAAALGEPLAQMCLEGGGGPLAAAPGPGRQGRGGALFAILSPSASTAGRWTQPSCCGSTTGAGAAGRQPWGPARAWPPRAGRRAATLVQRLVCVRARSFLEAARSGQEVKLRRPAGEGEPFAEVAVATPGGHLLAPRPPASWLARALAAGGGAAGAMALWCAGGDQAPGPAVAVRFEAEVHGVRAGGGPSVDTVAAHALFSSAWTGGRGTDSPREPRELAACLVGLCPALLAEAPSFQRYASLWVSRGLDSAVAAARSALHLGELLRLAPGPEAAAWLAAVLDEEGAALLQGYSGERAGSELQLLLAYRILLWLRLAHALCGDPVADGPLGLAAPPGVAAWGAAAASAAAAASLLQQAPRPRWLQACAAAKACEVVAELPWAPAEPSVSLGNEQ</sequence>
<feature type="compositionally biased region" description="Low complexity" evidence="1">
    <location>
        <begin position="35"/>
        <end position="59"/>
    </location>
</feature>
<feature type="region of interest" description="Disordered" evidence="1">
    <location>
        <begin position="180"/>
        <end position="203"/>
    </location>
</feature>
<evidence type="ECO:0000256" key="1">
    <source>
        <dbReference type="SAM" id="MobiDB-lite"/>
    </source>
</evidence>
<accession>A0ABN9VYA8</accession>
<evidence type="ECO:0000313" key="3">
    <source>
        <dbReference type="Proteomes" id="UP001189429"/>
    </source>
</evidence>
<gene>
    <name evidence="2" type="ORF">PCOR1329_LOCUS62357</name>
</gene>
<feature type="compositionally biased region" description="Low complexity" evidence="1">
    <location>
        <begin position="184"/>
        <end position="203"/>
    </location>
</feature>
<organism evidence="2 3">
    <name type="scientific">Prorocentrum cordatum</name>
    <dbReference type="NCBI Taxonomy" id="2364126"/>
    <lineage>
        <taxon>Eukaryota</taxon>
        <taxon>Sar</taxon>
        <taxon>Alveolata</taxon>
        <taxon>Dinophyceae</taxon>
        <taxon>Prorocentrales</taxon>
        <taxon>Prorocentraceae</taxon>
        <taxon>Prorocentrum</taxon>
    </lineage>
</organism>
<evidence type="ECO:0008006" key="4">
    <source>
        <dbReference type="Google" id="ProtNLM"/>
    </source>
</evidence>
<proteinExistence type="predicted"/>
<dbReference type="EMBL" id="CAUYUJ010017871">
    <property type="protein sequence ID" value="CAK0878660.1"/>
    <property type="molecule type" value="Genomic_DNA"/>
</dbReference>
<keyword evidence="3" id="KW-1185">Reference proteome</keyword>